<dbReference type="Proteomes" id="UP000782519">
    <property type="component" value="Unassembled WGS sequence"/>
</dbReference>
<dbReference type="PROSITE" id="PS51257">
    <property type="entry name" value="PROKAR_LIPOPROTEIN"/>
    <property type="match status" value="1"/>
</dbReference>
<sequence length="140" mass="14689">MTDRRRVSFRPSLVAAVALVAGAAGLSGCAVLGDSALSQAFVDPARYDLYSCEQLATERTALDARLTEINTLMRKAETGTGGAVVSEVAYRNDYINLKAQSRLAEQTWRDNKCVAAPPPVTAAVPVAPAAAPARAGRAAR</sequence>
<organism evidence="2 3">
    <name type="scientific">Rhodopseudomonas palustris</name>
    <dbReference type="NCBI Taxonomy" id="1076"/>
    <lineage>
        <taxon>Bacteria</taxon>
        <taxon>Pseudomonadati</taxon>
        <taxon>Pseudomonadota</taxon>
        <taxon>Alphaproteobacteria</taxon>
        <taxon>Hyphomicrobiales</taxon>
        <taxon>Nitrobacteraceae</taxon>
        <taxon>Rhodopseudomonas</taxon>
    </lineage>
</organism>
<proteinExistence type="predicted"/>
<name>A0A933RTZ5_RHOPL</name>
<protein>
    <submittedName>
        <fullName evidence="2">Twin-arginine translocation pathway signal</fullName>
    </submittedName>
</protein>
<evidence type="ECO:0000256" key="1">
    <source>
        <dbReference type="SAM" id="SignalP"/>
    </source>
</evidence>
<feature type="chain" id="PRO_5038033606" evidence="1">
    <location>
        <begin position="24"/>
        <end position="140"/>
    </location>
</feature>
<accession>A0A933RTZ5</accession>
<evidence type="ECO:0000313" key="3">
    <source>
        <dbReference type="Proteomes" id="UP000782519"/>
    </source>
</evidence>
<dbReference type="EMBL" id="JACRJB010000007">
    <property type="protein sequence ID" value="MBI5128235.1"/>
    <property type="molecule type" value="Genomic_DNA"/>
</dbReference>
<reference evidence="2" key="1">
    <citation type="submission" date="2020-07" db="EMBL/GenBank/DDBJ databases">
        <title>Huge and variable diversity of episymbiotic CPR bacteria and DPANN archaea in groundwater ecosystems.</title>
        <authorList>
            <person name="He C.Y."/>
            <person name="Keren R."/>
            <person name="Whittaker M."/>
            <person name="Farag I.F."/>
            <person name="Doudna J."/>
            <person name="Cate J.H.D."/>
            <person name="Banfield J.F."/>
        </authorList>
    </citation>
    <scope>NUCLEOTIDE SEQUENCE</scope>
    <source>
        <strain evidence="2">NC_groundwater_1818_Pr3_B-0.1um_66_35</strain>
    </source>
</reference>
<evidence type="ECO:0000313" key="2">
    <source>
        <dbReference type="EMBL" id="MBI5128235.1"/>
    </source>
</evidence>
<feature type="signal peptide" evidence="1">
    <location>
        <begin position="1"/>
        <end position="23"/>
    </location>
</feature>
<gene>
    <name evidence="2" type="ORF">HZA66_02220</name>
</gene>
<keyword evidence="1" id="KW-0732">Signal</keyword>
<comment type="caution">
    <text evidence="2">The sequence shown here is derived from an EMBL/GenBank/DDBJ whole genome shotgun (WGS) entry which is preliminary data.</text>
</comment>
<dbReference type="AlphaFoldDB" id="A0A933RTZ5"/>